<dbReference type="AlphaFoldDB" id="A0ABD3KSI6"/>
<dbReference type="EMBL" id="JBJKBG010000004">
    <property type="protein sequence ID" value="KAL3742749.1"/>
    <property type="molecule type" value="Genomic_DNA"/>
</dbReference>
<organism evidence="4 6">
    <name type="scientific">Eucalyptus globulus</name>
    <name type="common">Tasmanian blue gum</name>
    <dbReference type="NCBI Taxonomy" id="34317"/>
    <lineage>
        <taxon>Eukaryota</taxon>
        <taxon>Viridiplantae</taxon>
        <taxon>Streptophyta</taxon>
        <taxon>Embryophyta</taxon>
        <taxon>Tracheophyta</taxon>
        <taxon>Spermatophyta</taxon>
        <taxon>Magnoliopsida</taxon>
        <taxon>eudicotyledons</taxon>
        <taxon>Gunneridae</taxon>
        <taxon>Pentapetalae</taxon>
        <taxon>rosids</taxon>
        <taxon>malvids</taxon>
        <taxon>Myrtales</taxon>
        <taxon>Myrtaceae</taxon>
        <taxon>Myrtoideae</taxon>
        <taxon>Eucalypteae</taxon>
        <taxon>Eucalyptus</taxon>
    </lineage>
</organism>
<sequence>MGWTPLHYIAYLGKVEAVRVLLQHDTSVTYDLDNAGESALHLAAFQGHAKVIDELVRSCPDAFDIINTKGQTALHAAVVGGRVNVVKYILRMPNLKYLINKQETDGNTALHLAALHRSYNIIFILAQDKRVDHLAKNKDHLTAIDIFDTYKEVCLLEHYRARFVHF</sequence>
<dbReference type="PANTHER" id="PTHR24186">
    <property type="entry name" value="PROTEIN PHOSPHATASE 1 REGULATORY SUBUNIT"/>
    <property type="match status" value="1"/>
</dbReference>
<dbReference type="InterPro" id="IPR036770">
    <property type="entry name" value="Ankyrin_rpt-contain_sf"/>
</dbReference>
<dbReference type="PROSITE" id="PS50088">
    <property type="entry name" value="ANK_REPEAT"/>
    <property type="match status" value="3"/>
</dbReference>
<evidence type="ECO:0000256" key="2">
    <source>
        <dbReference type="ARBA" id="ARBA00023043"/>
    </source>
</evidence>
<dbReference type="SMART" id="SM00248">
    <property type="entry name" value="ANK"/>
    <property type="match status" value="4"/>
</dbReference>
<dbReference type="Pfam" id="PF12796">
    <property type="entry name" value="Ank_2"/>
    <property type="match status" value="2"/>
</dbReference>
<evidence type="ECO:0000313" key="5">
    <source>
        <dbReference type="EMBL" id="KAL3742749.1"/>
    </source>
</evidence>
<evidence type="ECO:0000256" key="3">
    <source>
        <dbReference type="PROSITE-ProRule" id="PRU00023"/>
    </source>
</evidence>
<feature type="repeat" description="ANK" evidence="3">
    <location>
        <begin position="1"/>
        <end position="33"/>
    </location>
</feature>
<proteinExistence type="predicted"/>
<dbReference type="EMBL" id="JBJKBG010000004">
    <property type="protein sequence ID" value="KAL3742745.1"/>
    <property type="molecule type" value="Genomic_DNA"/>
</dbReference>
<accession>A0ABD3KSI6</accession>
<evidence type="ECO:0000313" key="4">
    <source>
        <dbReference type="EMBL" id="KAL3742745.1"/>
    </source>
</evidence>
<dbReference type="PROSITE" id="PS50297">
    <property type="entry name" value="ANK_REP_REGION"/>
    <property type="match status" value="3"/>
</dbReference>
<feature type="repeat" description="ANK" evidence="3">
    <location>
        <begin position="69"/>
        <end position="91"/>
    </location>
</feature>
<dbReference type="Proteomes" id="UP001634007">
    <property type="component" value="Unassembled WGS sequence"/>
</dbReference>
<keyword evidence="1" id="KW-0677">Repeat</keyword>
<reference evidence="4 6" key="1">
    <citation type="submission" date="2024-11" db="EMBL/GenBank/DDBJ databases">
        <title>Chromosome-level genome assembly of Eucalyptus globulus Labill. provides insights into its genome evolution.</title>
        <authorList>
            <person name="Li X."/>
        </authorList>
    </citation>
    <scope>NUCLEOTIDE SEQUENCE [LARGE SCALE GENOMIC DNA]</scope>
    <source>
        <strain evidence="4">CL2024</strain>
        <tissue evidence="4">Fresh tender leaves</tissue>
    </source>
</reference>
<gene>
    <name evidence="4" type="ORF">ACJRO7_018114</name>
    <name evidence="5" type="ORF">ACJRO7_018118</name>
</gene>
<keyword evidence="6" id="KW-1185">Reference proteome</keyword>
<comment type="caution">
    <text evidence="4">The sequence shown here is derived from an EMBL/GenBank/DDBJ whole genome shotgun (WGS) entry which is preliminary data.</text>
</comment>
<dbReference type="SUPFAM" id="SSF48403">
    <property type="entry name" value="Ankyrin repeat"/>
    <property type="match status" value="1"/>
</dbReference>
<evidence type="ECO:0000256" key="1">
    <source>
        <dbReference type="ARBA" id="ARBA00022737"/>
    </source>
</evidence>
<protein>
    <submittedName>
        <fullName evidence="4">Uncharacterized protein</fullName>
    </submittedName>
</protein>
<dbReference type="Gene3D" id="1.25.40.20">
    <property type="entry name" value="Ankyrin repeat-containing domain"/>
    <property type="match status" value="1"/>
</dbReference>
<dbReference type="PANTHER" id="PTHR24186:SF50">
    <property type="entry name" value="ANKYRIN REPEAT-CONTAINING PROTEIN ITN1-LIKE ISOFORM X1"/>
    <property type="match status" value="1"/>
</dbReference>
<feature type="repeat" description="ANK" evidence="3">
    <location>
        <begin position="35"/>
        <end position="57"/>
    </location>
</feature>
<evidence type="ECO:0000313" key="6">
    <source>
        <dbReference type="Proteomes" id="UP001634007"/>
    </source>
</evidence>
<keyword evidence="2 3" id="KW-0040">ANK repeat</keyword>
<dbReference type="InterPro" id="IPR002110">
    <property type="entry name" value="Ankyrin_rpt"/>
</dbReference>
<name>A0ABD3KSI6_EUCGL</name>